<feature type="transmembrane region" description="Helical" evidence="1">
    <location>
        <begin position="105"/>
        <end position="126"/>
    </location>
</feature>
<evidence type="ECO:0000313" key="3">
    <source>
        <dbReference type="Proteomes" id="UP000235116"/>
    </source>
</evidence>
<dbReference type="EMBL" id="CP022684">
    <property type="protein sequence ID" value="AUM14247.1"/>
    <property type="molecule type" value="Genomic_DNA"/>
</dbReference>
<dbReference type="Proteomes" id="UP000235116">
    <property type="component" value="Chromosome"/>
</dbReference>
<dbReference type="RefSeq" id="WP_101895621.1">
    <property type="nucleotide sequence ID" value="NZ_CP022684.1"/>
</dbReference>
<organism evidence="2 3">
    <name type="scientific">Ketobacter alkanivorans</name>
    <dbReference type="NCBI Taxonomy" id="1917421"/>
    <lineage>
        <taxon>Bacteria</taxon>
        <taxon>Pseudomonadati</taxon>
        <taxon>Pseudomonadota</taxon>
        <taxon>Gammaproteobacteria</taxon>
        <taxon>Pseudomonadales</taxon>
        <taxon>Ketobacteraceae</taxon>
        <taxon>Ketobacter</taxon>
    </lineage>
</organism>
<feature type="transmembrane region" description="Helical" evidence="1">
    <location>
        <begin position="171"/>
        <end position="188"/>
    </location>
</feature>
<protein>
    <recommendedName>
        <fullName evidence="4">DUF4386 domain-containing protein</fullName>
    </recommendedName>
</protein>
<feature type="transmembrane region" description="Helical" evidence="1">
    <location>
        <begin position="78"/>
        <end position="98"/>
    </location>
</feature>
<sequence length="234" mass="25395">MFSATKGFRFTGAAGLIVILLAILLSFFYPAGAGNIPQEFSASIIALEFSSSFSDASLLFDDNTALIQRFHTGHQLDMLFLVAYSAFLAFANLSGWYAQRRTLSLIGIIAAGIAASADCAENLQLMQITDALLGSASAPDFWLMRLYVSTKFLMISISMLCLIPLLWNQGFLGKTFCAATLLLAPATLMTLSGYFLFSSAMTLMTIVAWLCLLLWVLKVRNGLPGSLDEAQDSH</sequence>
<feature type="transmembrane region" description="Helical" evidence="1">
    <location>
        <begin position="194"/>
        <end position="217"/>
    </location>
</feature>
<evidence type="ECO:0000256" key="1">
    <source>
        <dbReference type="SAM" id="Phobius"/>
    </source>
</evidence>
<name>A0A2K9LPR2_9GAMM</name>
<keyword evidence="1" id="KW-1133">Transmembrane helix</keyword>
<dbReference type="AlphaFoldDB" id="A0A2K9LPR2"/>
<evidence type="ECO:0008006" key="4">
    <source>
        <dbReference type="Google" id="ProtNLM"/>
    </source>
</evidence>
<keyword evidence="1" id="KW-0472">Membrane</keyword>
<feature type="transmembrane region" description="Helical" evidence="1">
    <location>
        <begin position="146"/>
        <end position="166"/>
    </location>
</feature>
<feature type="transmembrane region" description="Helical" evidence="1">
    <location>
        <begin position="12"/>
        <end position="31"/>
    </location>
</feature>
<gene>
    <name evidence="2" type="ORF">Kalk_18255</name>
</gene>
<keyword evidence="3" id="KW-1185">Reference proteome</keyword>
<dbReference type="KEGG" id="kak:Kalk_18255"/>
<dbReference type="OrthoDB" id="9856625at2"/>
<evidence type="ECO:0000313" key="2">
    <source>
        <dbReference type="EMBL" id="AUM14247.1"/>
    </source>
</evidence>
<proteinExistence type="predicted"/>
<keyword evidence="1" id="KW-0812">Transmembrane</keyword>
<accession>A0A2K9LPR2</accession>
<reference evidence="3" key="1">
    <citation type="submission" date="2017-08" db="EMBL/GenBank/DDBJ databases">
        <title>Direct submision.</title>
        <authorList>
            <person name="Kim S.-J."/>
            <person name="Rhee S.-K."/>
        </authorList>
    </citation>
    <scope>NUCLEOTIDE SEQUENCE [LARGE SCALE GENOMIC DNA]</scope>
    <source>
        <strain evidence="3">GI5</strain>
    </source>
</reference>